<feature type="region of interest" description="Disordered" evidence="1">
    <location>
        <begin position="56"/>
        <end position="99"/>
    </location>
</feature>
<dbReference type="EMBL" id="JAUKUD010000006">
    <property type="protein sequence ID" value="KAK0741249.1"/>
    <property type="molecule type" value="Genomic_DNA"/>
</dbReference>
<protein>
    <submittedName>
        <fullName evidence="2">Uncharacterized protein</fullName>
    </submittedName>
</protein>
<evidence type="ECO:0000256" key="1">
    <source>
        <dbReference type="SAM" id="MobiDB-lite"/>
    </source>
</evidence>
<evidence type="ECO:0000313" key="3">
    <source>
        <dbReference type="Proteomes" id="UP001172155"/>
    </source>
</evidence>
<organism evidence="2 3">
    <name type="scientific">Schizothecium vesticola</name>
    <dbReference type="NCBI Taxonomy" id="314040"/>
    <lineage>
        <taxon>Eukaryota</taxon>
        <taxon>Fungi</taxon>
        <taxon>Dikarya</taxon>
        <taxon>Ascomycota</taxon>
        <taxon>Pezizomycotina</taxon>
        <taxon>Sordariomycetes</taxon>
        <taxon>Sordariomycetidae</taxon>
        <taxon>Sordariales</taxon>
        <taxon>Schizotheciaceae</taxon>
        <taxon>Schizothecium</taxon>
    </lineage>
</organism>
<accession>A0AA40EKX1</accession>
<comment type="caution">
    <text evidence="2">The sequence shown here is derived from an EMBL/GenBank/DDBJ whole genome shotgun (WGS) entry which is preliminary data.</text>
</comment>
<keyword evidence="3" id="KW-1185">Reference proteome</keyword>
<sequence>MAPDAWPSLTGRGGATLADSGLEIQTLCDGGSGRVITDRTLDGCCCCCHAALPSASPSEAPLAQDNHPPGRRADRRGVLEEEEEEEEAQGPRQGTYRPAADLIQMCSSGGVFILLRRRKRKEEDVDIPSALELQCIDFCPAMQFRRSRPCLRGKTRPESSVPV</sequence>
<proteinExistence type="predicted"/>
<dbReference type="AlphaFoldDB" id="A0AA40EKX1"/>
<name>A0AA40EKX1_9PEZI</name>
<reference evidence="2" key="1">
    <citation type="submission" date="2023-06" db="EMBL/GenBank/DDBJ databases">
        <title>Genome-scale phylogeny and comparative genomics of the fungal order Sordariales.</title>
        <authorList>
            <consortium name="Lawrence Berkeley National Laboratory"/>
            <person name="Hensen N."/>
            <person name="Bonometti L."/>
            <person name="Westerberg I."/>
            <person name="Brannstrom I.O."/>
            <person name="Guillou S."/>
            <person name="Cros-Aarteil S."/>
            <person name="Calhoun S."/>
            <person name="Haridas S."/>
            <person name="Kuo A."/>
            <person name="Mondo S."/>
            <person name="Pangilinan J."/>
            <person name="Riley R."/>
            <person name="LaButti K."/>
            <person name="Andreopoulos B."/>
            <person name="Lipzen A."/>
            <person name="Chen C."/>
            <person name="Yanf M."/>
            <person name="Daum C."/>
            <person name="Ng V."/>
            <person name="Clum A."/>
            <person name="Steindorff A."/>
            <person name="Ohm R."/>
            <person name="Martin F."/>
            <person name="Silar P."/>
            <person name="Natvig D."/>
            <person name="Lalanne C."/>
            <person name="Gautier V."/>
            <person name="Ament-velasquez S.L."/>
            <person name="Kruys A."/>
            <person name="Hutchinson M.I."/>
            <person name="Powell A.J."/>
            <person name="Barry K."/>
            <person name="Miller A.N."/>
            <person name="Grigoriev I.V."/>
            <person name="Debuchy R."/>
            <person name="Gladieux P."/>
            <person name="Thoren M.H."/>
            <person name="Johannesson H."/>
        </authorList>
    </citation>
    <scope>NUCLEOTIDE SEQUENCE</scope>
    <source>
        <strain evidence="2">SMH3187-1</strain>
    </source>
</reference>
<evidence type="ECO:0000313" key="2">
    <source>
        <dbReference type="EMBL" id="KAK0741249.1"/>
    </source>
</evidence>
<dbReference type="Proteomes" id="UP001172155">
    <property type="component" value="Unassembled WGS sequence"/>
</dbReference>
<gene>
    <name evidence="2" type="ORF">B0T18DRAFT_393896</name>
</gene>